<dbReference type="Gene3D" id="3.90.110.10">
    <property type="entry name" value="Lactate dehydrogenase/glycoside hydrolase, family 4, C-terminal"/>
    <property type="match status" value="1"/>
</dbReference>
<dbReference type="InterPro" id="IPR011275">
    <property type="entry name" value="Malate_DH_type3"/>
</dbReference>
<feature type="binding site" evidence="5">
    <location>
        <position position="152"/>
    </location>
    <ligand>
        <name>substrate</name>
    </ligand>
</feature>
<dbReference type="Pfam" id="PF00056">
    <property type="entry name" value="Ldh_1_N"/>
    <property type="match status" value="1"/>
</dbReference>
<evidence type="ECO:0000259" key="8">
    <source>
        <dbReference type="Pfam" id="PF00056"/>
    </source>
</evidence>
<dbReference type="NCBIfam" id="NF004863">
    <property type="entry name" value="PRK06223.1"/>
    <property type="match status" value="1"/>
</dbReference>
<dbReference type="GO" id="GO:0006099">
    <property type="term" value="P:tricarboxylic acid cycle"/>
    <property type="evidence" value="ECO:0007669"/>
    <property type="project" value="UniProtKB-KW"/>
</dbReference>
<accession>A0A9D2KAP1</accession>
<evidence type="ECO:0000256" key="1">
    <source>
        <dbReference type="ARBA" id="ARBA00022532"/>
    </source>
</evidence>
<gene>
    <name evidence="10" type="ORF">IAC04_03195</name>
</gene>
<dbReference type="Pfam" id="PF02866">
    <property type="entry name" value="Ldh_1_C"/>
    <property type="match status" value="1"/>
</dbReference>
<comment type="caution">
    <text evidence="10">The sequence shown here is derived from an EMBL/GenBank/DDBJ whole genome shotgun (WGS) entry which is preliminary data.</text>
</comment>
<feature type="binding site" evidence="5">
    <location>
        <position position="121"/>
    </location>
    <ligand>
        <name>substrate</name>
    </ligand>
</feature>
<dbReference type="InterPro" id="IPR022383">
    <property type="entry name" value="Lactate/malate_DH_C"/>
</dbReference>
<comment type="similarity">
    <text evidence="7">Belongs to the LDH/MDH superfamily.</text>
</comment>
<reference evidence="10" key="1">
    <citation type="journal article" date="2021" name="PeerJ">
        <title>Extensive microbial diversity within the chicken gut microbiome revealed by metagenomics and culture.</title>
        <authorList>
            <person name="Gilroy R."/>
            <person name="Ravi A."/>
            <person name="Getino M."/>
            <person name="Pursley I."/>
            <person name="Horton D.L."/>
            <person name="Alikhan N.F."/>
            <person name="Baker D."/>
            <person name="Gharbi K."/>
            <person name="Hall N."/>
            <person name="Watson M."/>
            <person name="Adriaenssens E.M."/>
            <person name="Foster-Nyarko E."/>
            <person name="Jarju S."/>
            <person name="Secka A."/>
            <person name="Antonio M."/>
            <person name="Oren A."/>
            <person name="Chaudhuri R.R."/>
            <person name="La Ragione R."/>
            <person name="Hildebrand F."/>
            <person name="Pallen M.J."/>
        </authorList>
    </citation>
    <scope>NUCLEOTIDE SEQUENCE</scope>
    <source>
        <strain evidence="10">Gambia16-554</strain>
    </source>
</reference>
<dbReference type="PANTHER" id="PTHR43128">
    <property type="entry name" value="L-2-HYDROXYCARBOXYLATE DEHYDROGENASE (NAD(P)(+))"/>
    <property type="match status" value="1"/>
</dbReference>
<dbReference type="InterPro" id="IPR015955">
    <property type="entry name" value="Lactate_DH/Glyco_Ohase_4_C"/>
</dbReference>
<dbReference type="EMBL" id="DXAW01000061">
    <property type="protein sequence ID" value="HIZ85477.1"/>
    <property type="molecule type" value="Genomic_DNA"/>
</dbReference>
<evidence type="ECO:0000256" key="2">
    <source>
        <dbReference type="ARBA" id="ARBA00023002"/>
    </source>
</evidence>
<feature type="binding site" evidence="6">
    <location>
        <position position="33"/>
    </location>
    <ligand>
        <name>NAD(+)</name>
        <dbReference type="ChEBI" id="CHEBI:57540"/>
    </ligand>
</feature>
<dbReference type="GO" id="GO:0004459">
    <property type="term" value="F:L-lactate dehydrogenase (NAD+) activity"/>
    <property type="evidence" value="ECO:0007669"/>
    <property type="project" value="TreeGrafter"/>
</dbReference>
<evidence type="ECO:0000256" key="5">
    <source>
        <dbReference type="PIRSR" id="PIRSR000102-2"/>
    </source>
</evidence>
<dbReference type="GO" id="GO:0006089">
    <property type="term" value="P:lactate metabolic process"/>
    <property type="evidence" value="ECO:0007669"/>
    <property type="project" value="TreeGrafter"/>
</dbReference>
<feature type="domain" description="Lactate/malate dehydrogenase N-terminal" evidence="8">
    <location>
        <begin position="3"/>
        <end position="143"/>
    </location>
</feature>
<protein>
    <submittedName>
        <fullName evidence="10">Malate dehydrogenase</fullName>
    </submittedName>
</protein>
<name>A0A9D2KAP1_9BACT</name>
<dbReference type="CDD" id="cd01339">
    <property type="entry name" value="LDH-like_MDH"/>
    <property type="match status" value="1"/>
</dbReference>
<proteinExistence type="inferred from homology"/>
<dbReference type="PANTHER" id="PTHR43128:SF16">
    <property type="entry name" value="L-LACTATE DEHYDROGENASE"/>
    <property type="match status" value="1"/>
</dbReference>
<dbReference type="PRINTS" id="PR00086">
    <property type="entry name" value="LLDHDRGNASE"/>
</dbReference>
<feature type="active site" description="Proton acceptor" evidence="4">
    <location>
        <position position="176"/>
    </location>
</feature>
<dbReference type="SUPFAM" id="SSF51735">
    <property type="entry name" value="NAD(P)-binding Rossmann-fold domains"/>
    <property type="match status" value="1"/>
</dbReference>
<dbReference type="PIRSF" id="PIRSF000102">
    <property type="entry name" value="Lac_mal_DH"/>
    <property type="match status" value="1"/>
</dbReference>
<keyword evidence="1" id="KW-0816">Tricarboxylic acid cycle</keyword>
<evidence type="ECO:0000313" key="11">
    <source>
        <dbReference type="Proteomes" id="UP000824115"/>
    </source>
</evidence>
<sequence length="313" mass="33519">MSKVSVIGVGNVGATCANVLASWNIAKEIVLLDVREGYAEGKAIDIQQSAKIMGINSRITGVTNDYKATAGSDVVVVTSGMPRKPGMSREDLIGTNAKIVSEVVGNIVKFSPNAFIVMVSNPMDTMTYLAYKTCNIKKNHLIGMGGALDSSRFNFYLSQALNAPVCDIDGMVIGAHGDATMVPLMSSVKYKGGDVEKLLNKAKREKVIADTMVGGATITKLMGTSAFYAPGACAASIVRAILHDEKRIIPCSVPQNGEYGEEDICLGVPIVIGRKGVERIVKIKLSEDEKKRFHEGAEKQRNTNKILHDLGLI</sequence>
<keyword evidence="2 7" id="KW-0560">Oxidoreductase</keyword>
<feature type="binding site" evidence="5">
    <location>
        <position position="89"/>
    </location>
    <ligand>
        <name>substrate</name>
    </ligand>
</feature>
<dbReference type="InterPro" id="IPR001557">
    <property type="entry name" value="L-lactate/malate_DH"/>
</dbReference>
<dbReference type="SUPFAM" id="SSF56327">
    <property type="entry name" value="LDH C-terminal domain-like"/>
    <property type="match status" value="1"/>
</dbReference>
<keyword evidence="3 6" id="KW-0520">NAD</keyword>
<evidence type="ECO:0000259" key="9">
    <source>
        <dbReference type="Pfam" id="PF02866"/>
    </source>
</evidence>
<evidence type="ECO:0000256" key="4">
    <source>
        <dbReference type="PIRSR" id="PIRSR000102-1"/>
    </source>
</evidence>
<dbReference type="AlphaFoldDB" id="A0A9D2KAP1"/>
<dbReference type="InterPro" id="IPR001236">
    <property type="entry name" value="Lactate/malate_DH_N"/>
</dbReference>
<dbReference type="Proteomes" id="UP000824115">
    <property type="component" value="Unassembled WGS sequence"/>
</dbReference>
<evidence type="ECO:0000256" key="3">
    <source>
        <dbReference type="ARBA" id="ARBA00023027"/>
    </source>
</evidence>
<evidence type="ECO:0000313" key="10">
    <source>
        <dbReference type="EMBL" id="HIZ85477.1"/>
    </source>
</evidence>
<organism evidence="10 11">
    <name type="scientific">Candidatus Coprenecus stercoravium</name>
    <dbReference type="NCBI Taxonomy" id="2840735"/>
    <lineage>
        <taxon>Bacteria</taxon>
        <taxon>Pseudomonadati</taxon>
        <taxon>Bacteroidota</taxon>
        <taxon>Bacteroidia</taxon>
        <taxon>Bacteroidales</taxon>
        <taxon>Rikenellaceae</taxon>
        <taxon>Rikenellaceae incertae sedis</taxon>
        <taxon>Candidatus Coprenecus</taxon>
    </lineage>
</organism>
<feature type="binding site" evidence="5">
    <location>
        <position position="83"/>
    </location>
    <ligand>
        <name>substrate</name>
    </ligand>
</feature>
<dbReference type="Gene3D" id="3.40.50.720">
    <property type="entry name" value="NAD(P)-binding Rossmann-like Domain"/>
    <property type="match status" value="1"/>
</dbReference>
<dbReference type="FunFam" id="3.40.50.720:FF:000018">
    <property type="entry name" value="Malate dehydrogenase"/>
    <property type="match status" value="1"/>
</dbReference>
<dbReference type="InterPro" id="IPR036291">
    <property type="entry name" value="NAD(P)-bd_dom_sf"/>
</dbReference>
<feature type="binding site" evidence="6">
    <location>
        <begin position="119"/>
        <end position="121"/>
    </location>
    <ligand>
        <name>NAD(+)</name>
        <dbReference type="ChEBI" id="CHEBI:57540"/>
    </ligand>
</feature>
<evidence type="ECO:0000256" key="7">
    <source>
        <dbReference type="RuleBase" id="RU003369"/>
    </source>
</evidence>
<reference evidence="10" key="2">
    <citation type="submission" date="2021-04" db="EMBL/GenBank/DDBJ databases">
        <authorList>
            <person name="Gilroy R."/>
        </authorList>
    </citation>
    <scope>NUCLEOTIDE SEQUENCE</scope>
    <source>
        <strain evidence="10">Gambia16-554</strain>
    </source>
</reference>
<evidence type="ECO:0000256" key="6">
    <source>
        <dbReference type="PIRSR" id="PIRSR000102-3"/>
    </source>
</evidence>
<feature type="binding site" evidence="6">
    <location>
        <begin position="8"/>
        <end position="13"/>
    </location>
    <ligand>
        <name>NAD(+)</name>
        <dbReference type="ChEBI" id="CHEBI:57540"/>
    </ligand>
</feature>
<feature type="domain" description="Lactate/malate dehydrogenase C-terminal" evidence="9">
    <location>
        <begin position="148"/>
        <end position="299"/>
    </location>
</feature>
<feature type="binding site" evidence="6">
    <location>
        <position position="96"/>
    </location>
    <ligand>
        <name>NAD(+)</name>
        <dbReference type="ChEBI" id="CHEBI:57540"/>
    </ligand>
</feature>